<evidence type="ECO:0000313" key="3">
    <source>
        <dbReference type="EMBL" id="OCK84603.1"/>
    </source>
</evidence>
<accession>A0A8E2JJC6</accession>
<dbReference type="Pfam" id="PF23232">
    <property type="entry name" value="AAA_lid_13"/>
    <property type="match status" value="1"/>
</dbReference>
<evidence type="ECO:0000313" key="4">
    <source>
        <dbReference type="Proteomes" id="UP000250266"/>
    </source>
</evidence>
<evidence type="ECO:0000256" key="1">
    <source>
        <dbReference type="SAM" id="MobiDB-lite"/>
    </source>
</evidence>
<gene>
    <name evidence="3" type="ORF">K432DRAFT_439966</name>
</gene>
<organism evidence="3 4">
    <name type="scientific">Lepidopterella palustris CBS 459.81</name>
    <dbReference type="NCBI Taxonomy" id="1314670"/>
    <lineage>
        <taxon>Eukaryota</taxon>
        <taxon>Fungi</taxon>
        <taxon>Dikarya</taxon>
        <taxon>Ascomycota</taxon>
        <taxon>Pezizomycotina</taxon>
        <taxon>Dothideomycetes</taxon>
        <taxon>Pleosporomycetidae</taxon>
        <taxon>Mytilinidiales</taxon>
        <taxon>Argynnaceae</taxon>
        <taxon>Lepidopterella</taxon>
    </lineage>
</organism>
<sequence>MDEKKSWNGRQIFNAFQTAVVMAEYGHKMEPHDYPRPTLKVDHFKQIAKTSAQFEEYLKVTYEGMDDSELVANDHIRADSFGRPIFYPLSQVQGTDMRSPWPRREVTNPTKGTKIIEEAQESV</sequence>
<dbReference type="InterPro" id="IPR056599">
    <property type="entry name" value="AAA_lid_fung"/>
</dbReference>
<protein>
    <recommendedName>
        <fullName evidence="2">AAA+ ATPase lid domain-containing protein</fullName>
    </recommendedName>
</protein>
<keyword evidence="4" id="KW-1185">Reference proteome</keyword>
<dbReference type="EMBL" id="KV744834">
    <property type="protein sequence ID" value="OCK84603.1"/>
    <property type="molecule type" value="Genomic_DNA"/>
</dbReference>
<proteinExistence type="predicted"/>
<dbReference type="Proteomes" id="UP000250266">
    <property type="component" value="Unassembled WGS sequence"/>
</dbReference>
<feature type="region of interest" description="Disordered" evidence="1">
    <location>
        <begin position="96"/>
        <end position="123"/>
    </location>
</feature>
<feature type="domain" description="AAA+ ATPase lid" evidence="2">
    <location>
        <begin position="5"/>
        <end position="63"/>
    </location>
</feature>
<reference evidence="3 4" key="1">
    <citation type="journal article" date="2016" name="Nat. Commun.">
        <title>Ectomycorrhizal ecology is imprinted in the genome of the dominant symbiotic fungus Cenococcum geophilum.</title>
        <authorList>
            <consortium name="DOE Joint Genome Institute"/>
            <person name="Peter M."/>
            <person name="Kohler A."/>
            <person name="Ohm R.A."/>
            <person name="Kuo A."/>
            <person name="Krutzmann J."/>
            <person name="Morin E."/>
            <person name="Arend M."/>
            <person name="Barry K.W."/>
            <person name="Binder M."/>
            <person name="Choi C."/>
            <person name="Clum A."/>
            <person name="Copeland A."/>
            <person name="Grisel N."/>
            <person name="Haridas S."/>
            <person name="Kipfer T."/>
            <person name="LaButti K."/>
            <person name="Lindquist E."/>
            <person name="Lipzen A."/>
            <person name="Maire R."/>
            <person name="Meier B."/>
            <person name="Mihaltcheva S."/>
            <person name="Molinier V."/>
            <person name="Murat C."/>
            <person name="Poggeler S."/>
            <person name="Quandt C.A."/>
            <person name="Sperisen C."/>
            <person name="Tritt A."/>
            <person name="Tisserant E."/>
            <person name="Crous P.W."/>
            <person name="Henrissat B."/>
            <person name="Nehls U."/>
            <person name="Egli S."/>
            <person name="Spatafora J.W."/>
            <person name="Grigoriev I.V."/>
            <person name="Martin F.M."/>
        </authorList>
    </citation>
    <scope>NUCLEOTIDE SEQUENCE [LARGE SCALE GENOMIC DNA]</scope>
    <source>
        <strain evidence="3 4">CBS 459.81</strain>
    </source>
</reference>
<name>A0A8E2JJC6_9PEZI</name>
<dbReference type="AlphaFoldDB" id="A0A8E2JJC6"/>
<dbReference type="OrthoDB" id="10042665at2759"/>
<evidence type="ECO:0000259" key="2">
    <source>
        <dbReference type="Pfam" id="PF23232"/>
    </source>
</evidence>